<name>A0AAV9RN69_9TELE</name>
<comment type="caution">
    <text evidence="2">The sequence shown here is derived from an EMBL/GenBank/DDBJ whole genome shotgun (WGS) entry which is preliminary data.</text>
</comment>
<sequence length="86" mass="9081">AWGRDPGERRGPGVARPTERETRAIPRGPPPPGETVRAGAKGDWVADEGGDLGGPDPQCLGWLGDVEFTSPGGKEPERVRELRGIA</sequence>
<evidence type="ECO:0008006" key="4">
    <source>
        <dbReference type="Google" id="ProtNLM"/>
    </source>
</evidence>
<accession>A0AAV9RN69</accession>
<feature type="non-terminal residue" evidence="2">
    <location>
        <position position="1"/>
    </location>
</feature>
<feature type="compositionally biased region" description="Basic and acidic residues" evidence="1">
    <location>
        <begin position="74"/>
        <end position="86"/>
    </location>
</feature>
<dbReference type="Proteomes" id="UP001311232">
    <property type="component" value="Unassembled WGS sequence"/>
</dbReference>
<organism evidence="2 3">
    <name type="scientific">Crenichthys baileyi</name>
    <name type="common">White River springfish</name>
    <dbReference type="NCBI Taxonomy" id="28760"/>
    <lineage>
        <taxon>Eukaryota</taxon>
        <taxon>Metazoa</taxon>
        <taxon>Chordata</taxon>
        <taxon>Craniata</taxon>
        <taxon>Vertebrata</taxon>
        <taxon>Euteleostomi</taxon>
        <taxon>Actinopterygii</taxon>
        <taxon>Neopterygii</taxon>
        <taxon>Teleostei</taxon>
        <taxon>Neoteleostei</taxon>
        <taxon>Acanthomorphata</taxon>
        <taxon>Ovalentaria</taxon>
        <taxon>Atherinomorphae</taxon>
        <taxon>Cyprinodontiformes</taxon>
        <taxon>Goodeidae</taxon>
        <taxon>Crenichthys</taxon>
    </lineage>
</organism>
<evidence type="ECO:0000313" key="3">
    <source>
        <dbReference type="Proteomes" id="UP001311232"/>
    </source>
</evidence>
<dbReference type="EMBL" id="JAHHUM010001580">
    <property type="protein sequence ID" value="KAK5610382.1"/>
    <property type="molecule type" value="Genomic_DNA"/>
</dbReference>
<feature type="compositionally biased region" description="Basic and acidic residues" evidence="1">
    <location>
        <begin position="1"/>
        <end position="24"/>
    </location>
</feature>
<dbReference type="AlphaFoldDB" id="A0AAV9RN69"/>
<keyword evidence="3" id="KW-1185">Reference proteome</keyword>
<evidence type="ECO:0000256" key="1">
    <source>
        <dbReference type="SAM" id="MobiDB-lite"/>
    </source>
</evidence>
<proteinExistence type="predicted"/>
<protein>
    <recommendedName>
        <fullName evidence="4">MHC class I antigen</fullName>
    </recommendedName>
</protein>
<reference evidence="2 3" key="1">
    <citation type="submission" date="2021-06" db="EMBL/GenBank/DDBJ databases">
        <authorList>
            <person name="Palmer J.M."/>
        </authorList>
    </citation>
    <scope>NUCLEOTIDE SEQUENCE [LARGE SCALE GENOMIC DNA]</scope>
    <source>
        <strain evidence="2 3">MEX-2019</strain>
        <tissue evidence="2">Muscle</tissue>
    </source>
</reference>
<evidence type="ECO:0000313" key="2">
    <source>
        <dbReference type="EMBL" id="KAK5610382.1"/>
    </source>
</evidence>
<feature type="region of interest" description="Disordered" evidence="1">
    <location>
        <begin position="63"/>
        <end position="86"/>
    </location>
</feature>
<feature type="region of interest" description="Disordered" evidence="1">
    <location>
        <begin position="1"/>
        <end position="39"/>
    </location>
</feature>
<gene>
    <name evidence="2" type="ORF">CRENBAI_005703</name>
</gene>